<dbReference type="EMBL" id="QLMC01000001">
    <property type="protein sequence ID" value="RAK02181.1"/>
    <property type="molecule type" value="Genomic_DNA"/>
</dbReference>
<gene>
    <name evidence="2" type="ORF">LX87_00297</name>
</gene>
<evidence type="ECO:0000313" key="3">
    <source>
        <dbReference type="Proteomes" id="UP000248790"/>
    </source>
</evidence>
<dbReference type="RefSeq" id="WP_111626399.1">
    <property type="nucleotide sequence ID" value="NZ_QLMC01000001.1"/>
</dbReference>
<dbReference type="SUPFAM" id="SSF52833">
    <property type="entry name" value="Thioredoxin-like"/>
    <property type="match status" value="1"/>
</dbReference>
<dbReference type="Proteomes" id="UP000248790">
    <property type="component" value="Unassembled WGS sequence"/>
</dbReference>
<dbReference type="Gene3D" id="3.40.30.10">
    <property type="entry name" value="Glutaredoxin"/>
    <property type="match status" value="1"/>
</dbReference>
<accession>A0A327X624</accession>
<sequence length="228" mass="25925">MARLLKAGTLLLLLVVPAFIFLFLKIFGENQFTLQTFFPVIDAKTGKIETRPAQNTFFGSKAQDTVFYAIPEIAGTLPDQKGFSTNLLKGKPYIASFIGLDCDTTCSKVAAQLNRVQDIFAERPEVMLLSYVDRDSVAEHLRKSYEVQPDKWLIAKPDTLETTFIAEQYYRIKQRPMTGRKNETFTLYEGLVLIDPEGHIRGFYNGTDKEDIDRLVLETRVLLDIISK</sequence>
<evidence type="ECO:0000259" key="1">
    <source>
        <dbReference type="PROSITE" id="PS51352"/>
    </source>
</evidence>
<reference evidence="2 3" key="1">
    <citation type="submission" date="2018-06" db="EMBL/GenBank/DDBJ databases">
        <title>Genomic Encyclopedia of Archaeal and Bacterial Type Strains, Phase II (KMG-II): from individual species to whole genera.</title>
        <authorList>
            <person name="Goeker M."/>
        </authorList>
    </citation>
    <scope>NUCLEOTIDE SEQUENCE [LARGE SCALE GENOMIC DNA]</scope>
    <source>
        <strain evidence="2 3">DSM 21851</strain>
    </source>
</reference>
<keyword evidence="3" id="KW-1185">Reference proteome</keyword>
<proteinExistence type="predicted"/>
<evidence type="ECO:0000313" key="2">
    <source>
        <dbReference type="EMBL" id="RAK02181.1"/>
    </source>
</evidence>
<dbReference type="OrthoDB" id="9811998at2"/>
<feature type="domain" description="Thioredoxin" evidence="1">
    <location>
        <begin position="56"/>
        <end position="221"/>
    </location>
</feature>
<name>A0A327X624_LARAB</name>
<dbReference type="InterPro" id="IPR013766">
    <property type="entry name" value="Thioredoxin_domain"/>
</dbReference>
<dbReference type="InterPro" id="IPR036249">
    <property type="entry name" value="Thioredoxin-like_sf"/>
</dbReference>
<protein>
    <submittedName>
        <fullName evidence="2">Protein SCO1/2</fullName>
    </submittedName>
</protein>
<dbReference type="PROSITE" id="PS51352">
    <property type="entry name" value="THIOREDOXIN_2"/>
    <property type="match status" value="1"/>
</dbReference>
<comment type="caution">
    <text evidence="2">The sequence shown here is derived from an EMBL/GenBank/DDBJ whole genome shotgun (WGS) entry which is preliminary data.</text>
</comment>
<dbReference type="AlphaFoldDB" id="A0A327X624"/>
<organism evidence="2 3">
    <name type="scientific">Larkinella arboricola</name>
    <dbReference type="NCBI Taxonomy" id="643671"/>
    <lineage>
        <taxon>Bacteria</taxon>
        <taxon>Pseudomonadati</taxon>
        <taxon>Bacteroidota</taxon>
        <taxon>Cytophagia</taxon>
        <taxon>Cytophagales</taxon>
        <taxon>Spirosomataceae</taxon>
        <taxon>Larkinella</taxon>
    </lineage>
</organism>